<feature type="transmembrane region" description="Helical" evidence="5">
    <location>
        <begin position="145"/>
        <end position="167"/>
    </location>
</feature>
<gene>
    <name evidence="7" type="ORF">XAT740_LOCUS11404</name>
</gene>
<dbReference type="PROSITE" id="PS50262">
    <property type="entry name" value="G_PROTEIN_RECEP_F1_2"/>
    <property type="match status" value="1"/>
</dbReference>
<feature type="transmembrane region" description="Helical" evidence="5">
    <location>
        <begin position="26"/>
        <end position="47"/>
    </location>
</feature>
<feature type="transmembrane region" description="Helical" evidence="5">
    <location>
        <begin position="59"/>
        <end position="81"/>
    </location>
</feature>
<proteinExistence type="predicted"/>
<evidence type="ECO:0000259" key="6">
    <source>
        <dbReference type="PROSITE" id="PS50262"/>
    </source>
</evidence>
<feature type="transmembrane region" description="Helical" evidence="5">
    <location>
        <begin position="291"/>
        <end position="310"/>
    </location>
</feature>
<feature type="transmembrane region" description="Helical" evidence="5">
    <location>
        <begin position="247"/>
        <end position="271"/>
    </location>
</feature>
<dbReference type="PANTHER" id="PTHR46641">
    <property type="entry name" value="FMRFAMIDE RECEPTOR-RELATED"/>
    <property type="match status" value="1"/>
</dbReference>
<dbReference type="GO" id="GO:0016020">
    <property type="term" value="C:membrane"/>
    <property type="evidence" value="ECO:0007669"/>
    <property type="project" value="UniProtKB-SubCell"/>
</dbReference>
<dbReference type="EMBL" id="CAJNOR010000626">
    <property type="protein sequence ID" value="CAF0965882.1"/>
    <property type="molecule type" value="Genomic_DNA"/>
</dbReference>
<keyword evidence="4 5" id="KW-0472">Membrane</keyword>
<name>A0A814E1N1_ADIRI</name>
<dbReference type="AlphaFoldDB" id="A0A814E1N1"/>
<evidence type="ECO:0000256" key="3">
    <source>
        <dbReference type="ARBA" id="ARBA00022989"/>
    </source>
</evidence>
<feature type="transmembrane region" description="Helical" evidence="5">
    <location>
        <begin position="187"/>
        <end position="207"/>
    </location>
</feature>
<evidence type="ECO:0000256" key="2">
    <source>
        <dbReference type="ARBA" id="ARBA00022692"/>
    </source>
</evidence>
<dbReference type="Pfam" id="PF10320">
    <property type="entry name" value="7TM_GPCR_Srsx"/>
    <property type="match status" value="1"/>
</dbReference>
<evidence type="ECO:0000256" key="4">
    <source>
        <dbReference type="ARBA" id="ARBA00023136"/>
    </source>
</evidence>
<protein>
    <recommendedName>
        <fullName evidence="6">G-protein coupled receptors family 1 profile domain-containing protein</fullName>
    </recommendedName>
</protein>
<feature type="transmembrane region" description="Helical" evidence="5">
    <location>
        <begin position="101"/>
        <end position="124"/>
    </location>
</feature>
<keyword evidence="3 5" id="KW-1133">Transmembrane helix</keyword>
<comment type="subcellular location">
    <subcellularLocation>
        <location evidence="1">Membrane</location>
    </subcellularLocation>
</comment>
<dbReference type="InterPro" id="IPR017452">
    <property type="entry name" value="GPCR_Rhodpsn_7TM"/>
</dbReference>
<dbReference type="InterPro" id="IPR052954">
    <property type="entry name" value="GPCR-Ligand_Int"/>
</dbReference>
<organism evidence="7 8">
    <name type="scientific">Adineta ricciae</name>
    <name type="common">Rotifer</name>
    <dbReference type="NCBI Taxonomy" id="249248"/>
    <lineage>
        <taxon>Eukaryota</taxon>
        <taxon>Metazoa</taxon>
        <taxon>Spiralia</taxon>
        <taxon>Gnathifera</taxon>
        <taxon>Rotifera</taxon>
        <taxon>Eurotatoria</taxon>
        <taxon>Bdelloidea</taxon>
        <taxon>Adinetida</taxon>
        <taxon>Adinetidae</taxon>
        <taxon>Adineta</taxon>
    </lineage>
</organism>
<sequence length="338" mass="39251">MLSPTLTTTDTHPIQTCRYVSSQINYYFSIFLFIFGMVGNVLNIFVLSQRSLRSNPCAWLFLISSIANLIVILSGLTTRIVSYWTVDIIDTTGWICKTRVYVLYVSRTIASWLIILATIDRWLLSSLSARRRRLSTLKYAQHGTILVICLAVMIFSPLLYCYEANLMNTPLKCYTRSIVCRIFADQTYITITIILPLILMFLFGFMTMSNVRRSKHRVQTPLLLRTRHTLNENDIRLHRFRFIDRHLLIMLLVQISFFALLTVPQAFQQIYSTMTRNNGKSSLQITIENAVFSFVILLSYLASGVPFYIYTLCGGRVFREAFFVFLRRIKQIIICQQK</sequence>
<dbReference type="Gene3D" id="1.20.1070.10">
    <property type="entry name" value="Rhodopsin 7-helix transmembrane proteins"/>
    <property type="match status" value="1"/>
</dbReference>
<comment type="caution">
    <text evidence="7">The sequence shown here is derived from an EMBL/GenBank/DDBJ whole genome shotgun (WGS) entry which is preliminary data.</text>
</comment>
<dbReference type="Proteomes" id="UP000663828">
    <property type="component" value="Unassembled WGS sequence"/>
</dbReference>
<feature type="domain" description="G-protein coupled receptors family 1 profile" evidence="6">
    <location>
        <begin position="39"/>
        <end position="310"/>
    </location>
</feature>
<reference evidence="7" key="1">
    <citation type="submission" date="2021-02" db="EMBL/GenBank/DDBJ databases">
        <authorList>
            <person name="Nowell W R."/>
        </authorList>
    </citation>
    <scope>NUCLEOTIDE SEQUENCE</scope>
</reference>
<keyword evidence="2 5" id="KW-0812">Transmembrane</keyword>
<evidence type="ECO:0000313" key="7">
    <source>
        <dbReference type="EMBL" id="CAF0965882.1"/>
    </source>
</evidence>
<accession>A0A814E1N1</accession>
<evidence type="ECO:0000256" key="5">
    <source>
        <dbReference type="SAM" id="Phobius"/>
    </source>
</evidence>
<keyword evidence="8" id="KW-1185">Reference proteome</keyword>
<evidence type="ECO:0000313" key="8">
    <source>
        <dbReference type="Proteomes" id="UP000663828"/>
    </source>
</evidence>
<dbReference type="PANTHER" id="PTHR46641:SF18">
    <property type="entry name" value="G-PROTEIN COUPLED RECEPTORS FAMILY 1 PROFILE DOMAIN-CONTAINING PROTEIN"/>
    <property type="match status" value="1"/>
</dbReference>
<dbReference type="SUPFAM" id="SSF81321">
    <property type="entry name" value="Family A G protein-coupled receptor-like"/>
    <property type="match status" value="1"/>
</dbReference>
<dbReference type="InterPro" id="IPR019424">
    <property type="entry name" value="7TM_GPCR_Srsx"/>
</dbReference>
<evidence type="ECO:0000256" key="1">
    <source>
        <dbReference type="ARBA" id="ARBA00004370"/>
    </source>
</evidence>